<keyword evidence="1" id="KW-0175">Coiled coil</keyword>
<accession>A0A2W5SZK7</accession>
<sequence length="114" mass="12623">MRRESLEMPAVGAPRRPSPLPWMLLAVTIAMMVGVLVLGRSRLEDERLRTATALKANDEVKAKLKAATAELENAKSECTQADATSGALNKKLVTLELQNRRLQEELTRAKKARK</sequence>
<dbReference type="EMBL" id="QFQP01000023">
    <property type="protein sequence ID" value="PZR08909.1"/>
    <property type="molecule type" value="Genomic_DNA"/>
</dbReference>
<evidence type="ECO:0000313" key="4">
    <source>
        <dbReference type="Proteomes" id="UP000249061"/>
    </source>
</evidence>
<evidence type="ECO:0000256" key="2">
    <source>
        <dbReference type="SAM" id="Phobius"/>
    </source>
</evidence>
<feature type="coiled-coil region" evidence="1">
    <location>
        <begin position="57"/>
        <end position="112"/>
    </location>
</feature>
<dbReference type="AlphaFoldDB" id="A0A2W5SZK7"/>
<organism evidence="3 4">
    <name type="scientific">Archangium gephyra</name>
    <dbReference type="NCBI Taxonomy" id="48"/>
    <lineage>
        <taxon>Bacteria</taxon>
        <taxon>Pseudomonadati</taxon>
        <taxon>Myxococcota</taxon>
        <taxon>Myxococcia</taxon>
        <taxon>Myxococcales</taxon>
        <taxon>Cystobacterineae</taxon>
        <taxon>Archangiaceae</taxon>
        <taxon>Archangium</taxon>
    </lineage>
</organism>
<evidence type="ECO:0000256" key="1">
    <source>
        <dbReference type="SAM" id="Coils"/>
    </source>
</evidence>
<comment type="caution">
    <text evidence="3">The sequence shown here is derived from an EMBL/GenBank/DDBJ whole genome shotgun (WGS) entry which is preliminary data.</text>
</comment>
<reference evidence="3 4" key="1">
    <citation type="submission" date="2017-08" db="EMBL/GenBank/DDBJ databases">
        <title>Infants hospitalized years apart are colonized by the same room-sourced microbial strains.</title>
        <authorList>
            <person name="Brooks B."/>
            <person name="Olm M.R."/>
            <person name="Firek B.A."/>
            <person name="Baker R."/>
            <person name="Thomas B.C."/>
            <person name="Morowitz M.J."/>
            <person name="Banfield J.F."/>
        </authorList>
    </citation>
    <scope>NUCLEOTIDE SEQUENCE [LARGE SCALE GENOMIC DNA]</scope>
    <source>
        <strain evidence="3">S2_003_000_R2_14</strain>
    </source>
</reference>
<keyword evidence="2" id="KW-0812">Transmembrane</keyword>
<keyword evidence="2" id="KW-0472">Membrane</keyword>
<gene>
    <name evidence="3" type="ORF">DI536_23765</name>
</gene>
<name>A0A2W5SZK7_9BACT</name>
<evidence type="ECO:0000313" key="3">
    <source>
        <dbReference type="EMBL" id="PZR08909.1"/>
    </source>
</evidence>
<proteinExistence type="predicted"/>
<protein>
    <submittedName>
        <fullName evidence="3">Uncharacterized protein</fullName>
    </submittedName>
</protein>
<feature type="transmembrane region" description="Helical" evidence="2">
    <location>
        <begin position="20"/>
        <end position="39"/>
    </location>
</feature>
<keyword evidence="2" id="KW-1133">Transmembrane helix</keyword>
<dbReference type="Proteomes" id="UP000249061">
    <property type="component" value="Unassembled WGS sequence"/>
</dbReference>